<comment type="caution">
    <text evidence="2">The sequence shown here is derived from an EMBL/GenBank/DDBJ whole genome shotgun (WGS) entry which is preliminary data.</text>
</comment>
<evidence type="ECO:0000313" key="3">
    <source>
        <dbReference type="Proteomes" id="UP001519325"/>
    </source>
</evidence>
<dbReference type="InterPro" id="IPR003673">
    <property type="entry name" value="CoA-Trfase_fam_III"/>
</dbReference>
<dbReference type="Gene3D" id="3.40.50.10540">
    <property type="entry name" value="Crotonobetainyl-coa:carnitine coa-transferase, domain 1"/>
    <property type="match status" value="1"/>
</dbReference>
<gene>
    <name evidence="2" type="ORF">BJ987_004870</name>
</gene>
<evidence type="ECO:0000313" key="2">
    <source>
        <dbReference type="EMBL" id="MBP2191969.1"/>
    </source>
</evidence>
<dbReference type="SUPFAM" id="SSF89796">
    <property type="entry name" value="CoA-transferase family III (CaiB/BaiF)"/>
    <property type="match status" value="1"/>
</dbReference>
<accession>A0ABS4QJT2</accession>
<dbReference type="InterPro" id="IPR023606">
    <property type="entry name" value="CoA-Trfase_III_dom_1_sf"/>
</dbReference>
<organism evidence="2 3">
    <name type="scientific">Nocardia goodfellowii</name>
    <dbReference type="NCBI Taxonomy" id="882446"/>
    <lineage>
        <taxon>Bacteria</taxon>
        <taxon>Bacillati</taxon>
        <taxon>Actinomycetota</taxon>
        <taxon>Actinomycetes</taxon>
        <taxon>Mycobacteriales</taxon>
        <taxon>Nocardiaceae</taxon>
        <taxon>Nocardia</taxon>
    </lineage>
</organism>
<evidence type="ECO:0000256" key="1">
    <source>
        <dbReference type="ARBA" id="ARBA00022679"/>
    </source>
</evidence>
<dbReference type="InterPro" id="IPR044855">
    <property type="entry name" value="CoA-Trfase_III_dom3_sf"/>
</dbReference>
<dbReference type="Pfam" id="PF02515">
    <property type="entry name" value="CoA_transf_3"/>
    <property type="match status" value="1"/>
</dbReference>
<dbReference type="PANTHER" id="PTHR48207">
    <property type="entry name" value="SUCCINATE--HYDROXYMETHYLGLUTARATE COA-TRANSFERASE"/>
    <property type="match status" value="1"/>
</dbReference>
<keyword evidence="1" id="KW-0808">Transferase</keyword>
<proteinExistence type="predicted"/>
<reference evidence="2 3" key="1">
    <citation type="submission" date="2021-03" db="EMBL/GenBank/DDBJ databases">
        <title>Sequencing the genomes of 1000 actinobacteria strains.</title>
        <authorList>
            <person name="Klenk H.-P."/>
        </authorList>
    </citation>
    <scope>NUCLEOTIDE SEQUENCE [LARGE SCALE GENOMIC DNA]</scope>
    <source>
        <strain evidence="2 3">DSM 45516</strain>
    </source>
</reference>
<dbReference type="EMBL" id="JAGGMR010000001">
    <property type="protein sequence ID" value="MBP2191969.1"/>
    <property type="molecule type" value="Genomic_DNA"/>
</dbReference>
<dbReference type="InterPro" id="IPR050483">
    <property type="entry name" value="CoA-transferase_III_domain"/>
</dbReference>
<dbReference type="Proteomes" id="UP001519325">
    <property type="component" value="Unassembled WGS sequence"/>
</dbReference>
<protein>
    <submittedName>
        <fullName evidence="2">Crotonobetainyl-CoA:carnitine CoA-transferase CaiB-like acyl-CoA transferase</fullName>
    </submittedName>
</protein>
<name>A0ABS4QJT2_9NOCA</name>
<dbReference type="Gene3D" id="3.30.1540.10">
    <property type="entry name" value="formyl-coa transferase, domain 3"/>
    <property type="match status" value="1"/>
</dbReference>
<dbReference type="PANTHER" id="PTHR48207:SF3">
    <property type="entry name" value="SUCCINATE--HYDROXYMETHYLGLUTARATE COA-TRANSFERASE"/>
    <property type="match status" value="1"/>
</dbReference>
<dbReference type="RefSeq" id="WP_209894385.1">
    <property type="nucleotide sequence ID" value="NZ_JAGGMR010000001.1"/>
</dbReference>
<keyword evidence="3" id="KW-1185">Reference proteome</keyword>
<sequence>MDAPAPGGAAPAAFSDARGPLAGVTVIALEQAVSAPMCTRTLADFGARVLKIENPDGGDFARHYDEVVAGQAAHFVWVNRGKESVTLDLKSAAGADLLHRLLARADILVSNLAPGATGRLGLAPADLATRHPHLIAVEIDGFGTGGPLSHKRAYDLLVQAEAGVCAVTGFPGAPAKPGPPVADVTTGLYAALAILAQLCGRLRAGPGPGARIAVSLFDTMAEVMGYHLTYARHTGVDQQPLGMSSPAVSPYGSYATADGQTVVLGTTNDREWQRLARELLQRPDLAEDARFRANPGRVRHRAELDAAIGDWCLRHDLAAIQKAADAAGIGNSRYNLPSDVLDHPQLVARDRWRTIDTPAGPIPSLLPPAIVAGFDPPMGAVPGLGQHTDAVLAEWGYDAAEIAELRARGAIGSTYRT</sequence>